<name>A0A9W9ZUT9_9CNID</name>
<feature type="domain" description="Integrase core" evidence="2">
    <location>
        <begin position="236"/>
        <end position="306"/>
    </location>
</feature>
<dbReference type="Proteomes" id="UP001163046">
    <property type="component" value="Unassembled WGS sequence"/>
</dbReference>
<evidence type="ECO:0000313" key="4">
    <source>
        <dbReference type="Proteomes" id="UP001163046"/>
    </source>
</evidence>
<reference evidence="3" key="1">
    <citation type="submission" date="2023-01" db="EMBL/GenBank/DDBJ databases">
        <title>Genome assembly of the deep-sea coral Lophelia pertusa.</title>
        <authorList>
            <person name="Herrera S."/>
            <person name="Cordes E."/>
        </authorList>
    </citation>
    <scope>NUCLEOTIDE SEQUENCE</scope>
    <source>
        <strain evidence="3">USNM1676648</strain>
        <tissue evidence="3">Polyp</tissue>
    </source>
</reference>
<evidence type="ECO:0000313" key="3">
    <source>
        <dbReference type="EMBL" id="KAJ7387940.1"/>
    </source>
</evidence>
<gene>
    <name evidence="3" type="ORF">OS493_001293</name>
</gene>
<protein>
    <recommendedName>
        <fullName evidence="2">Integrase core domain-containing protein</fullName>
    </recommendedName>
</protein>
<accession>A0A9W9ZUT9</accession>
<dbReference type="PANTHER" id="PTHR46791">
    <property type="entry name" value="EXPRESSED PROTEIN"/>
    <property type="match status" value="1"/>
</dbReference>
<comment type="caution">
    <text evidence="3">The sequence shown here is derived from an EMBL/GenBank/DDBJ whole genome shotgun (WGS) entry which is preliminary data.</text>
</comment>
<feature type="compositionally biased region" description="Polar residues" evidence="1">
    <location>
        <begin position="27"/>
        <end position="66"/>
    </location>
</feature>
<organism evidence="3 4">
    <name type="scientific">Desmophyllum pertusum</name>
    <dbReference type="NCBI Taxonomy" id="174260"/>
    <lineage>
        <taxon>Eukaryota</taxon>
        <taxon>Metazoa</taxon>
        <taxon>Cnidaria</taxon>
        <taxon>Anthozoa</taxon>
        <taxon>Hexacorallia</taxon>
        <taxon>Scleractinia</taxon>
        <taxon>Caryophylliina</taxon>
        <taxon>Caryophylliidae</taxon>
        <taxon>Desmophyllum</taxon>
    </lineage>
</organism>
<dbReference type="AlphaFoldDB" id="A0A9W9ZUT9"/>
<evidence type="ECO:0000259" key="2">
    <source>
        <dbReference type="Pfam" id="PF24764"/>
    </source>
</evidence>
<dbReference type="InterPro" id="IPR058913">
    <property type="entry name" value="Integrase_dom_put"/>
</dbReference>
<sequence length="391" mass="43171">MTDQDSLVRTISEAVSRAVADALGAQPRTTNNVNAGSSPSGVNQSATPTTSCDPASSTASVTPSQQANISNQLTVGSAEACDEAFRPHTSRKQGRPTKGISKDRLQGLLNLKLPVSRIAKAMQVSRPLVYKAIEENNLDGSRYSNVSESELQQAVASVKNNHPNAGEVMLQGHLRAQGIHVQRSRMREAILALDPSVTARKRPAIKRRVYSVPCPNYLWHIDVRCTTRGSKRHNRAANEQELSVFKSEFYDLEREGILDPLNDTDLFCLHYVYLPRLNRNLAEFVSAHNNHKVSTEENNTPAQLFWVNLHLTAFGDGRDSENAYRAVNISDLISTELPHVQVPETSNPLDDTLYTELQSLVDPLSATSGKELYRRTIDFVGRSLLRNSTAS</sequence>
<dbReference type="OrthoDB" id="5947436at2759"/>
<keyword evidence="4" id="KW-1185">Reference proteome</keyword>
<dbReference type="PANTHER" id="PTHR46791:SF7">
    <property type="entry name" value="INTEGRASE CATALYTIC DOMAIN-CONTAINING PROTEIN"/>
    <property type="match status" value="1"/>
</dbReference>
<proteinExistence type="predicted"/>
<dbReference type="Pfam" id="PF24764">
    <property type="entry name" value="rva_4"/>
    <property type="match status" value="1"/>
</dbReference>
<feature type="region of interest" description="Disordered" evidence="1">
    <location>
        <begin position="22"/>
        <end position="66"/>
    </location>
</feature>
<dbReference type="EMBL" id="MU825873">
    <property type="protein sequence ID" value="KAJ7387940.1"/>
    <property type="molecule type" value="Genomic_DNA"/>
</dbReference>
<evidence type="ECO:0000256" key="1">
    <source>
        <dbReference type="SAM" id="MobiDB-lite"/>
    </source>
</evidence>